<comment type="caution">
    <text evidence="1">The sequence shown here is derived from an EMBL/GenBank/DDBJ whole genome shotgun (WGS) entry which is preliminary data.</text>
</comment>
<proteinExistence type="predicted"/>
<dbReference type="Gene3D" id="1.50.10.20">
    <property type="match status" value="1"/>
</dbReference>
<reference evidence="1 2" key="1">
    <citation type="submission" date="2019-08" db="EMBL/GenBank/DDBJ databases">
        <title>Genomes sequence of Algoriphagus aquimarinus ACAM450.</title>
        <authorList>
            <person name="Bowman J.P."/>
        </authorList>
    </citation>
    <scope>NUCLEOTIDE SEQUENCE [LARGE SCALE GENOMIC DNA]</scope>
    <source>
        <strain evidence="1 2">ACAM 450</strain>
    </source>
</reference>
<accession>A0A5C7ACV1</accession>
<dbReference type="Proteomes" id="UP000321935">
    <property type="component" value="Unassembled WGS sequence"/>
</dbReference>
<sequence>MEKALKKLQEINGLLLENAKEKNGLGLLHGKLGLSIYFYHLARKTENQDFLEIADILVGEIFEKLSEAKLPTDFENGLAGIAYGISYLVNSDFVEADLDDTLSELDDRIFKFLEDQKTNLPTNFRNGIIGYLFYCLDRLESSLKSSHQSNIYVFRRLGAGLLNQLGQLIEEEKIQDREPQLFNIFWDLPLVLIVLGRSNRLQVNPKKAERILDYLLPILLSLFPSLHSNRLYLLLGIESVLKEVDHPDLRKHGLFLKGSIDMGKIFSSECKNLNIHMFDGVSGLRLIGEKLSEITGDNSFLPSDKLIFDKINESVCWGEVDFYSPFKKNIGLVSGLSGIGWTLLDSLAHVSDLEVERKSDSINV</sequence>
<dbReference type="InterPro" id="IPR007822">
    <property type="entry name" value="LANC-like"/>
</dbReference>
<dbReference type="AlphaFoldDB" id="A0A5C7ACV1"/>
<evidence type="ECO:0000313" key="2">
    <source>
        <dbReference type="Proteomes" id="UP000321935"/>
    </source>
</evidence>
<dbReference type="GO" id="GO:0031179">
    <property type="term" value="P:peptide modification"/>
    <property type="evidence" value="ECO:0007669"/>
    <property type="project" value="InterPro"/>
</dbReference>
<organism evidence="1 2">
    <name type="scientific">Algoriphagus aquimarinus</name>
    <dbReference type="NCBI Taxonomy" id="237018"/>
    <lineage>
        <taxon>Bacteria</taxon>
        <taxon>Pseudomonadati</taxon>
        <taxon>Bacteroidota</taxon>
        <taxon>Cytophagia</taxon>
        <taxon>Cytophagales</taxon>
        <taxon>Cyclobacteriaceae</taxon>
        <taxon>Algoriphagus</taxon>
    </lineage>
</organism>
<dbReference type="RefSeq" id="WP_146919616.1">
    <property type="nucleotide sequence ID" value="NZ_VORW01000015.1"/>
</dbReference>
<dbReference type="SUPFAM" id="SSF158745">
    <property type="entry name" value="LanC-like"/>
    <property type="match status" value="2"/>
</dbReference>
<dbReference type="OrthoDB" id="1092992at2"/>
<evidence type="ECO:0000313" key="1">
    <source>
        <dbReference type="EMBL" id="TXE06428.1"/>
    </source>
</evidence>
<name>A0A5C7ACV1_9BACT</name>
<dbReference type="Pfam" id="PF05147">
    <property type="entry name" value="LANC_like"/>
    <property type="match status" value="1"/>
</dbReference>
<dbReference type="EMBL" id="VORW01000015">
    <property type="protein sequence ID" value="TXE06428.1"/>
    <property type="molecule type" value="Genomic_DNA"/>
</dbReference>
<gene>
    <name evidence="1" type="ORF">ESV85_16755</name>
</gene>
<protein>
    <recommendedName>
        <fullName evidence="3">Lanthionine synthetase C-like protein</fullName>
    </recommendedName>
</protein>
<evidence type="ECO:0008006" key="3">
    <source>
        <dbReference type="Google" id="ProtNLM"/>
    </source>
</evidence>